<evidence type="ECO:0000313" key="2">
    <source>
        <dbReference type="Proteomes" id="UP000001317"/>
    </source>
</evidence>
<name>B0TS86_SHEHH</name>
<evidence type="ECO:0000313" key="1">
    <source>
        <dbReference type="EMBL" id="ABZ75221.1"/>
    </source>
</evidence>
<dbReference type="Pfam" id="PF19842">
    <property type="entry name" value="YqeC"/>
    <property type="match status" value="2"/>
</dbReference>
<keyword evidence="2" id="KW-1185">Reference proteome</keyword>
<dbReference type="eggNOG" id="COG1192">
    <property type="taxonomic scope" value="Bacteria"/>
</dbReference>
<sequence>MLVDALINACANDQTITLQSKLSNQAPVPSLLVALVGGGGKTSTAFRLAQQAKARGMKVLITTTTKMYLPSESLCDTIIDSENLIYQIDRLSDVVDTQPESYTVNKKNTIVSHLNILKPATLEAVSHRETNSVLNPVSPTHYTPLSIPPASVYFCYQKKLKPLENKEKNTDKIKISGLSFAEIEQIKNAAIFDLIIIEADGAKHLPLKAPSRHEPCIPPYVDIVIAVTGCEVINQKIQPELVHRWVDFQDITQCQAGDKLDRRVLARLIAHKDGMFKHAPANAKRVWLINKVDLASNYVAIKELAKSLVKQGVPLDVIWLASMQTANPIKEVITGKYTQAT</sequence>
<dbReference type="AlphaFoldDB" id="B0TS86"/>
<protein>
    <recommendedName>
        <fullName evidence="3">Selenium-dependent hydroxylase accessory protein YqeC</fullName>
    </recommendedName>
</protein>
<dbReference type="HOGENOM" id="CLU_068045_2_0_6"/>
<dbReference type="OrthoDB" id="368187at2"/>
<proteinExistence type="predicted"/>
<organism evidence="1 2">
    <name type="scientific">Shewanella halifaxensis (strain HAW-EB4)</name>
    <dbReference type="NCBI Taxonomy" id="458817"/>
    <lineage>
        <taxon>Bacteria</taxon>
        <taxon>Pseudomonadati</taxon>
        <taxon>Pseudomonadota</taxon>
        <taxon>Gammaproteobacteria</taxon>
        <taxon>Alteromonadales</taxon>
        <taxon>Shewanellaceae</taxon>
        <taxon>Shewanella</taxon>
    </lineage>
</organism>
<dbReference type="RefSeq" id="WP_012275775.1">
    <property type="nucleotide sequence ID" value="NC_010334.1"/>
</dbReference>
<dbReference type="Proteomes" id="UP000001317">
    <property type="component" value="Chromosome"/>
</dbReference>
<gene>
    <name evidence="1" type="ordered locus">Shal_0646</name>
</gene>
<dbReference type="STRING" id="458817.Shal_0646"/>
<evidence type="ECO:0008006" key="3">
    <source>
        <dbReference type="Google" id="ProtNLM"/>
    </source>
</evidence>
<accession>B0TS86</accession>
<dbReference type="EMBL" id="CP000931">
    <property type="protein sequence ID" value="ABZ75221.1"/>
    <property type="molecule type" value="Genomic_DNA"/>
</dbReference>
<reference evidence="1" key="1">
    <citation type="submission" date="2008-01" db="EMBL/GenBank/DDBJ databases">
        <title>Complete sequence of Shewanella halifaxensis HAW-EB4.</title>
        <authorList>
            <consortium name="US DOE Joint Genome Institute"/>
            <person name="Copeland A."/>
            <person name="Lucas S."/>
            <person name="Lapidus A."/>
            <person name="Glavina del Rio T."/>
            <person name="Dalin E."/>
            <person name="Tice H."/>
            <person name="Bruce D."/>
            <person name="Goodwin L."/>
            <person name="Pitluck S."/>
            <person name="Sims D."/>
            <person name="Brettin T."/>
            <person name="Detter J.C."/>
            <person name="Han C."/>
            <person name="Kuske C.R."/>
            <person name="Schmutz J."/>
            <person name="Larimer F."/>
            <person name="Land M."/>
            <person name="Hauser L."/>
            <person name="Kyrpides N."/>
            <person name="Kim E."/>
            <person name="Zhao J.-S."/>
            <person name="Richardson P."/>
        </authorList>
    </citation>
    <scope>NUCLEOTIDE SEQUENCE [LARGE SCALE GENOMIC DNA]</scope>
    <source>
        <strain evidence="1">HAW-EB4</strain>
    </source>
</reference>
<dbReference type="KEGG" id="shl:Shal_0646"/>
<dbReference type="NCBIfam" id="TIGR03172">
    <property type="entry name" value="selenium cofactor biosynthesis protein YqeC"/>
    <property type="match status" value="1"/>
</dbReference>
<dbReference type="InterPro" id="IPR017587">
    <property type="entry name" value="YqeC"/>
</dbReference>